<feature type="region of interest" description="Disordered" evidence="4">
    <location>
        <begin position="1"/>
        <end position="39"/>
    </location>
</feature>
<accession>A0AAE1NTN1</accession>
<dbReference type="PROSITE" id="PS50003">
    <property type="entry name" value="PH_DOMAIN"/>
    <property type="match status" value="1"/>
</dbReference>
<dbReference type="PANTHER" id="PTHR23180:SF160">
    <property type="entry name" value="ADP-RIBOSYLATION FACTOR GTPASE-ACTIVATING PROTEIN EFFECTOR PROTEIN 1"/>
    <property type="match status" value="1"/>
</dbReference>
<feature type="compositionally biased region" description="Basic and acidic residues" evidence="4">
    <location>
        <begin position="1"/>
        <end position="11"/>
    </location>
</feature>
<dbReference type="GO" id="GO:0046872">
    <property type="term" value="F:metal ion binding"/>
    <property type="evidence" value="ECO:0007669"/>
    <property type="project" value="UniProtKB-KW"/>
</dbReference>
<evidence type="ECO:0000256" key="4">
    <source>
        <dbReference type="SAM" id="MobiDB-lite"/>
    </source>
</evidence>
<dbReference type="SUPFAM" id="SSF57889">
    <property type="entry name" value="Cysteine-rich domain"/>
    <property type="match status" value="1"/>
</dbReference>
<evidence type="ECO:0000259" key="6">
    <source>
        <dbReference type="PROSITE" id="PS50081"/>
    </source>
</evidence>
<dbReference type="Proteomes" id="UP001292094">
    <property type="component" value="Unassembled WGS sequence"/>
</dbReference>
<dbReference type="GO" id="GO:0005096">
    <property type="term" value="F:GTPase activator activity"/>
    <property type="evidence" value="ECO:0007669"/>
    <property type="project" value="InterPro"/>
</dbReference>
<dbReference type="Pfam" id="PF00130">
    <property type="entry name" value="C1_1"/>
    <property type="match status" value="1"/>
</dbReference>
<comment type="caution">
    <text evidence="7">The sequence shown here is derived from an EMBL/GenBank/DDBJ whole genome shotgun (WGS) entry which is preliminary data.</text>
</comment>
<dbReference type="Gene3D" id="3.30.60.20">
    <property type="match status" value="1"/>
</dbReference>
<name>A0AAE1NTN1_9EUCA</name>
<dbReference type="PANTHER" id="PTHR23180">
    <property type="entry name" value="CENTAURIN/ARF"/>
    <property type="match status" value="1"/>
</dbReference>
<evidence type="ECO:0000313" key="8">
    <source>
        <dbReference type="Proteomes" id="UP001292094"/>
    </source>
</evidence>
<dbReference type="AlphaFoldDB" id="A0AAE1NTN1"/>
<dbReference type="EMBL" id="JAWZYT010004117">
    <property type="protein sequence ID" value="KAK4295259.1"/>
    <property type="molecule type" value="Genomic_DNA"/>
</dbReference>
<dbReference type="FunFam" id="3.30.60.20:FF:000029">
    <property type="entry name" value="Diacylglycerol kinase"/>
    <property type="match status" value="1"/>
</dbReference>
<gene>
    <name evidence="7" type="ORF">Pmani_032172</name>
</gene>
<keyword evidence="2" id="KW-0479">Metal-binding</keyword>
<feature type="domain" description="Phorbol-ester/DAG-type" evidence="6">
    <location>
        <begin position="164"/>
        <end position="214"/>
    </location>
</feature>
<evidence type="ECO:0000256" key="2">
    <source>
        <dbReference type="ARBA" id="ARBA00022723"/>
    </source>
</evidence>
<evidence type="ECO:0000313" key="7">
    <source>
        <dbReference type="EMBL" id="KAK4295259.1"/>
    </source>
</evidence>
<dbReference type="InterPro" id="IPR001849">
    <property type="entry name" value="PH_domain"/>
</dbReference>
<feature type="domain" description="PH" evidence="5">
    <location>
        <begin position="53"/>
        <end position="146"/>
    </location>
</feature>
<reference evidence="7" key="1">
    <citation type="submission" date="2023-11" db="EMBL/GenBank/DDBJ databases">
        <title>Genome assemblies of two species of porcelain crab, Petrolisthes cinctipes and Petrolisthes manimaculis (Anomura: Porcellanidae).</title>
        <authorList>
            <person name="Angst P."/>
        </authorList>
    </citation>
    <scope>NUCLEOTIDE SEQUENCE</scope>
    <source>
        <strain evidence="7">PB745_02</strain>
        <tissue evidence="7">Gill</tissue>
    </source>
</reference>
<dbReference type="InterPro" id="IPR045258">
    <property type="entry name" value="ACAP1/2/3-like"/>
</dbReference>
<dbReference type="InterPro" id="IPR011993">
    <property type="entry name" value="PH-like_dom_sf"/>
</dbReference>
<dbReference type="PROSITE" id="PS50081">
    <property type="entry name" value="ZF_DAG_PE_2"/>
    <property type="match status" value="1"/>
</dbReference>
<keyword evidence="3" id="KW-0862">Zinc</keyword>
<dbReference type="CDD" id="cd20800">
    <property type="entry name" value="C1_DGK_typeII_rpt1"/>
    <property type="match status" value="1"/>
</dbReference>
<dbReference type="SMART" id="SM00233">
    <property type="entry name" value="PH"/>
    <property type="match status" value="1"/>
</dbReference>
<dbReference type="InterPro" id="IPR002219">
    <property type="entry name" value="PKC_DAG/PE"/>
</dbReference>
<dbReference type="Pfam" id="PF00169">
    <property type="entry name" value="PH"/>
    <property type="match status" value="1"/>
</dbReference>
<evidence type="ECO:0000256" key="1">
    <source>
        <dbReference type="ARBA" id="ARBA00022553"/>
    </source>
</evidence>
<evidence type="ECO:0008006" key="9">
    <source>
        <dbReference type="Google" id="ProtNLM"/>
    </source>
</evidence>
<organism evidence="7 8">
    <name type="scientific">Petrolisthes manimaculis</name>
    <dbReference type="NCBI Taxonomy" id="1843537"/>
    <lineage>
        <taxon>Eukaryota</taxon>
        <taxon>Metazoa</taxon>
        <taxon>Ecdysozoa</taxon>
        <taxon>Arthropoda</taxon>
        <taxon>Crustacea</taxon>
        <taxon>Multicrustacea</taxon>
        <taxon>Malacostraca</taxon>
        <taxon>Eumalacostraca</taxon>
        <taxon>Eucarida</taxon>
        <taxon>Decapoda</taxon>
        <taxon>Pleocyemata</taxon>
        <taxon>Anomura</taxon>
        <taxon>Galatheoidea</taxon>
        <taxon>Porcellanidae</taxon>
        <taxon>Petrolisthes</taxon>
    </lineage>
</organism>
<dbReference type="FunFam" id="2.30.29.30:FF:000313">
    <property type="entry name" value="Diacylglycerol kinase"/>
    <property type="match status" value="1"/>
</dbReference>
<dbReference type="SUPFAM" id="SSF50729">
    <property type="entry name" value="PH domain-like"/>
    <property type="match status" value="1"/>
</dbReference>
<evidence type="ECO:0000259" key="5">
    <source>
        <dbReference type="PROSITE" id="PS50003"/>
    </source>
</evidence>
<keyword evidence="8" id="KW-1185">Reference proteome</keyword>
<evidence type="ECO:0000256" key="3">
    <source>
        <dbReference type="ARBA" id="ARBA00022833"/>
    </source>
</evidence>
<protein>
    <recommendedName>
        <fullName evidence="9">Diacylglycerol kinase delta</fullName>
    </recommendedName>
</protein>
<dbReference type="CDD" id="cd13274">
    <property type="entry name" value="PH_DGK_type2"/>
    <property type="match status" value="1"/>
</dbReference>
<keyword evidence="1" id="KW-0597">Phosphoprotein</keyword>
<proteinExistence type="predicted"/>
<dbReference type="PROSITE" id="PS00479">
    <property type="entry name" value="ZF_DAG_PE_1"/>
    <property type="match status" value="1"/>
</dbReference>
<dbReference type="SMART" id="SM00109">
    <property type="entry name" value="C1"/>
    <property type="match status" value="1"/>
</dbReference>
<sequence>MATEGGGDHHVGVQGKSTGVYSEVDSSESDGETEPAKSFHRVISTSKEIKCSVSIKEGYLMKQTSSFQRWRKRYFKLKGHKLYYGKDTKSVIFDEIHLTDLSVAECSIKNINHSFQCITPFRSLVLGADTRREMEEWIAALKAANTTTHYYEGADQVHTLVSGQHNWYATSHARPTYCNVCRDALSGVTSHGLSCEVCKLKTHKRCAAKAINNCKWTTLASVGKDIIEDDEGVSTMLYLEGPYKILPHVKDKQV</sequence>
<dbReference type="Gene3D" id="2.30.29.30">
    <property type="entry name" value="Pleckstrin-homology domain (PH domain)/Phosphotyrosine-binding domain (PTB)"/>
    <property type="match status" value="1"/>
</dbReference>
<dbReference type="InterPro" id="IPR046349">
    <property type="entry name" value="C1-like_sf"/>
</dbReference>